<gene>
    <name evidence="7" type="primary">ydiF</name>
    <name evidence="7" type="ORF">CLPA_c10990</name>
    <name evidence="8" type="ORF">CP6013_02053</name>
</gene>
<feature type="active site" description="5-glutamyl coenzyme A thioester intermediate" evidence="6">
    <location>
        <position position="323"/>
    </location>
</feature>
<dbReference type="Proteomes" id="UP000028042">
    <property type="component" value="Unassembled WGS sequence"/>
</dbReference>
<dbReference type="PROSITE" id="PS00074">
    <property type="entry name" value="GLFV_DEHYDROGENASE"/>
    <property type="match status" value="1"/>
</dbReference>
<reference evidence="7 10" key="1">
    <citation type="journal article" date="2015" name="Genome Announc.">
        <title>Complete Genome Sequence of the Nitrogen-Fixing and Solvent-Producing Clostridium pasteurianum DSM 525.</title>
        <authorList>
            <person name="Poehlein A."/>
            <person name="Grosse-Honebrink A."/>
            <person name="Zhang Y."/>
            <person name="Minton N.P."/>
            <person name="Daniel R."/>
        </authorList>
    </citation>
    <scope>NUCLEOTIDE SEQUENCE [LARGE SCALE GENOMIC DNA]</scope>
    <source>
        <strain evidence="7">DSM 525</strain>
        <strain evidence="10">DSM 525 / ATCC 6013</strain>
    </source>
</reference>
<dbReference type="GO" id="GO:0008775">
    <property type="term" value="F:acetate CoA-transferase activity"/>
    <property type="evidence" value="ECO:0007669"/>
    <property type="project" value="UniProtKB-EC"/>
</dbReference>
<dbReference type="KEGG" id="cpat:CLPA_c10990"/>
<dbReference type="SUPFAM" id="SSF100950">
    <property type="entry name" value="NagB/RpiA/CoA transferase-like"/>
    <property type="match status" value="2"/>
</dbReference>
<evidence type="ECO:0000313" key="7">
    <source>
        <dbReference type="EMBL" id="AJA51187.1"/>
    </source>
</evidence>
<evidence type="ECO:0000256" key="4">
    <source>
        <dbReference type="ARBA" id="ARBA00023002"/>
    </source>
</evidence>
<dbReference type="Gene3D" id="3.40.1080.10">
    <property type="entry name" value="Glutaconate Coenzyme A-transferase"/>
    <property type="match status" value="2"/>
</dbReference>
<dbReference type="InterPro" id="IPR014388">
    <property type="entry name" value="3-oxoacid_CoA-transferase"/>
</dbReference>
<dbReference type="EMBL" id="CP009268">
    <property type="protein sequence ID" value="AJA51187.1"/>
    <property type="molecule type" value="Genomic_DNA"/>
</dbReference>
<dbReference type="InterPro" id="IPR033524">
    <property type="entry name" value="Glu/Leu/Phe/Val_DH_AS"/>
</dbReference>
<dbReference type="PATRIC" id="fig|1262449.3.peg.1866"/>
<dbReference type="SMART" id="SM00882">
    <property type="entry name" value="CoA_trans"/>
    <property type="match status" value="2"/>
</dbReference>
<comment type="similarity">
    <text evidence="1">Belongs to the Glu/Leu/Phe/Val dehydrogenases family.</text>
</comment>
<dbReference type="InterPro" id="IPR004165">
    <property type="entry name" value="CoA_trans_fam_I"/>
</dbReference>
<evidence type="ECO:0000313" key="10">
    <source>
        <dbReference type="Proteomes" id="UP000030905"/>
    </source>
</evidence>
<dbReference type="AlphaFoldDB" id="A0A0H3J1E4"/>
<dbReference type="Pfam" id="PF01144">
    <property type="entry name" value="CoA_trans"/>
    <property type="match status" value="1"/>
</dbReference>
<dbReference type="PANTHER" id="PTHR43293:SF1">
    <property type="entry name" value="ACETATE COA-TRANSFERASE YDIF"/>
    <property type="match status" value="1"/>
</dbReference>
<evidence type="ECO:0000256" key="3">
    <source>
        <dbReference type="ARBA" id="ARBA00022679"/>
    </source>
</evidence>
<dbReference type="eggNOG" id="COG4670">
    <property type="taxonomic scope" value="Bacteria"/>
</dbReference>
<dbReference type="GO" id="GO:0046952">
    <property type="term" value="P:ketone body catabolic process"/>
    <property type="evidence" value="ECO:0007669"/>
    <property type="project" value="InterPro"/>
</dbReference>
<evidence type="ECO:0000256" key="5">
    <source>
        <dbReference type="PIRNR" id="PIRNR000858"/>
    </source>
</evidence>
<dbReference type="PROSITE" id="PS51257">
    <property type="entry name" value="PROKAR_LIPOPROTEIN"/>
    <property type="match status" value="1"/>
</dbReference>
<protein>
    <submittedName>
        <fullName evidence="7">Acetate CoA-transferase YdiF</fullName>
        <ecNumber evidence="7">2.8.3.8</ecNumber>
    </submittedName>
    <submittedName>
        <fullName evidence="8">Coenzyme A transferase</fullName>
    </submittedName>
</protein>
<name>A0A0H3J1E4_CLOPA</name>
<dbReference type="GeneID" id="93073293"/>
<reference evidence="8" key="2">
    <citation type="submission" date="2015-10" db="EMBL/GenBank/DDBJ databases">
        <title>Improved Draft Genome Sequence of Clostridium pasteurianum Strain ATCC 6013 (DSM 525) Using a Hybrid Next-Generation Sequencing Approach.</title>
        <authorList>
            <person name="Pyne M.E."/>
            <person name="Utturkar S.M."/>
            <person name="Brown S.D."/>
            <person name="Moo-Young M."/>
            <person name="Chung D.A."/>
            <person name="Chou P.C."/>
        </authorList>
    </citation>
    <scope>NUCLEOTIDE SEQUENCE</scope>
    <source>
        <strain evidence="8">ATCC 6013</strain>
    </source>
</reference>
<proteinExistence type="inferred from homology"/>
<accession>A0A0H3J1E4</accession>
<dbReference type="RefSeq" id="WP_003444508.1">
    <property type="nucleotide sequence ID" value="NZ_ANZB01000005.1"/>
</dbReference>
<organism evidence="7 10">
    <name type="scientific">Clostridium pasteurianum DSM 525 = ATCC 6013</name>
    <dbReference type="NCBI Taxonomy" id="1262449"/>
    <lineage>
        <taxon>Bacteria</taxon>
        <taxon>Bacillati</taxon>
        <taxon>Bacillota</taxon>
        <taxon>Clostridia</taxon>
        <taxon>Eubacteriales</taxon>
        <taxon>Clostridiaceae</taxon>
        <taxon>Clostridium</taxon>
    </lineage>
</organism>
<dbReference type="KEGG" id="cpae:CPAST_c10990"/>
<keyword evidence="4" id="KW-0560">Oxidoreductase</keyword>
<evidence type="ECO:0000313" key="8">
    <source>
        <dbReference type="EMBL" id="KRU12805.1"/>
    </source>
</evidence>
<evidence type="ECO:0000256" key="2">
    <source>
        <dbReference type="ARBA" id="ARBA00007154"/>
    </source>
</evidence>
<dbReference type="EC" id="2.8.3.8" evidence="7"/>
<evidence type="ECO:0000256" key="1">
    <source>
        <dbReference type="ARBA" id="ARBA00006382"/>
    </source>
</evidence>
<keyword evidence="10" id="KW-1185">Reference proteome</keyword>
<evidence type="ECO:0000256" key="6">
    <source>
        <dbReference type="PIRSR" id="PIRSR000858-1"/>
    </source>
</evidence>
<dbReference type="PANTHER" id="PTHR43293">
    <property type="entry name" value="ACETATE COA-TRANSFERASE YDIF"/>
    <property type="match status" value="1"/>
</dbReference>
<dbReference type="EMBL" id="JPGY02000001">
    <property type="protein sequence ID" value="KRU12805.1"/>
    <property type="molecule type" value="Genomic_DNA"/>
</dbReference>
<dbReference type="GO" id="GO:0016491">
    <property type="term" value="F:oxidoreductase activity"/>
    <property type="evidence" value="ECO:0007669"/>
    <property type="project" value="UniProtKB-KW"/>
</dbReference>
<dbReference type="Proteomes" id="UP000030905">
    <property type="component" value="Chromosome"/>
</dbReference>
<keyword evidence="3 5" id="KW-0808">Transferase</keyword>
<dbReference type="InterPro" id="IPR037171">
    <property type="entry name" value="NagB/RpiA_transferase-like"/>
</dbReference>
<reference evidence="8 9" key="3">
    <citation type="journal article" name="Genome Announc.">
        <title>Improved Draft Genome Sequence of Clostridium pasteurianum Strain ATCC 6013 (DSM 525) Using a Hybrid Next-Generation Sequencing Approach.</title>
        <authorList>
            <person name="Pyne M.E."/>
            <person name="Utturkar S."/>
            <person name="Brown S.D."/>
            <person name="Moo-Young M."/>
            <person name="Chung D.A."/>
            <person name="Chou C.P."/>
        </authorList>
    </citation>
    <scope>NUCLEOTIDE SEQUENCE [LARGE SCALE GENOMIC DNA]</scope>
    <source>
        <strain evidence="8 9">ATCC 6013</strain>
    </source>
</reference>
<dbReference type="PIRSF" id="PIRSF000858">
    <property type="entry name" value="SCOT-t"/>
    <property type="match status" value="1"/>
</dbReference>
<evidence type="ECO:0000313" key="9">
    <source>
        <dbReference type="Proteomes" id="UP000028042"/>
    </source>
</evidence>
<sequence>MAVSFLKPCEVAEMVKDGDVVATGGFVGSCCPESLTGYLEKRFNETGHPKNLTLLYAAAQGDCTGKGADHFAHEGMTKRVIGGHWNLAPKLGKLAIENKIEAYNLPQGTISELFRDIAGKRIGTITHVGLNTFVDPRIEGGKLNDISKEDVVKLINVEGEERLLYKSLPIDVCFIRGSFADENGNITLEREVASLEATSMAQACKNSGGIVVVQVEKVVASGTLDPRLVKIPGIYVDIVVVSNAREHEQSFGSDYNPALTGEIRVPITSIEKAPLNIRKIIARRAALELKPNTVVNLGIGIPEVISMVANEEGIGKYMTLTVEAGPVGGVPEGGGKFGASINPEAILDQPYQFDFYDGGGVDIAFLGLAQVDQSGNLNVSKFGPRIVGCGGFINISQNAKQVIFCGTFTTSGLKVSTGDGKLEILQEGKLIKFLKEVEQITFSGRYAQKTKQKVMYITERAVFELKEDGLYLTEIAPGVNLKKDILELMEFVPKMEGQPKLMDERIFYDKPMGLKNNN</sequence>
<comment type="similarity">
    <text evidence="2 5">Belongs to the 3-oxoacid CoA-transferase family.</text>
</comment>